<name>A0A2W5L439_SPHMC</name>
<proteinExistence type="predicted"/>
<evidence type="ECO:0000313" key="2">
    <source>
        <dbReference type="EMBL" id="PZQ23936.1"/>
    </source>
</evidence>
<evidence type="ECO:0000256" key="1">
    <source>
        <dbReference type="SAM" id="SignalP"/>
    </source>
</evidence>
<dbReference type="AlphaFoldDB" id="A0A2W5L439"/>
<gene>
    <name evidence="2" type="ORF">DI569_02960</name>
</gene>
<dbReference type="Proteomes" id="UP000248597">
    <property type="component" value="Unassembled WGS sequence"/>
</dbReference>
<evidence type="ECO:0000313" key="3">
    <source>
        <dbReference type="Proteomes" id="UP000248597"/>
    </source>
</evidence>
<feature type="chain" id="PRO_5016011425" evidence="1">
    <location>
        <begin position="24"/>
        <end position="403"/>
    </location>
</feature>
<keyword evidence="1" id="KW-0732">Signal</keyword>
<protein>
    <submittedName>
        <fullName evidence="2">Uncharacterized protein</fullName>
    </submittedName>
</protein>
<sequence>MRSSLRFVSAATIAALLAAPLAAQQKTTGPAERYEMDAATLSGFAAMGGGKGGIGGAMGMMFGGGPDKALARQLFLRLGSNTVPTTPPPKGDHFFLPQAKLGKSVPLIAPERGTPDLPGNVERPKGRLLLFWGCGAKAGPGQPVIIDFAKVAAGQFPPGVFSTSVPMVREVSAANSKSYMEWPNGKSAKMPAKDSSLLGAHRVASNVGPDINFTLAQDYMPGVQASTAVQGDGSVMIRWSPVANATGYAAWAFGGMENAQSGGDVVWWTSSATKEFGGGLWDWLPPATVAKLITQKIVMPTSQTSCQIPAEAKKASGEMMIGNLNAFGPEANFSFPPKPAGNAPWAIDWTAKVRFRSYTMLMVGVDLGGMGGTASGGEAAAPADKPKKKCKGPFGITLPDGAC</sequence>
<organism evidence="2 3">
    <name type="scientific">Sphingopyxis macrogoltabida</name>
    <name type="common">Sphingomonas macrogoltabidus</name>
    <dbReference type="NCBI Taxonomy" id="33050"/>
    <lineage>
        <taxon>Bacteria</taxon>
        <taxon>Pseudomonadati</taxon>
        <taxon>Pseudomonadota</taxon>
        <taxon>Alphaproteobacteria</taxon>
        <taxon>Sphingomonadales</taxon>
        <taxon>Sphingomonadaceae</taxon>
        <taxon>Sphingopyxis</taxon>
    </lineage>
</organism>
<dbReference type="EMBL" id="QFPJ01000004">
    <property type="protein sequence ID" value="PZQ23936.1"/>
    <property type="molecule type" value="Genomic_DNA"/>
</dbReference>
<reference evidence="2 3" key="1">
    <citation type="submission" date="2017-08" db="EMBL/GenBank/DDBJ databases">
        <title>Infants hospitalized years apart are colonized by the same room-sourced microbial strains.</title>
        <authorList>
            <person name="Brooks B."/>
            <person name="Olm M.R."/>
            <person name="Firek B.A."/>
            <person name="Baker R."/>
            <person name="Thomas B.C."/>
            <person name="Morowitz M.J."/>
            <person name="Banfield J.F."/>
        </authorList>
    </citation>
    <scope>NUCLEOTIDE SEQUENCE [LARGE SCALE GENOMIC DNA]</scope>
    <source>
        <strain evidence="2">S2_005_003_R2_47</strain>
    </source>
</reference>
<comment type="caution">
    <text evidence="2">The sequence shown here is derived from an EMBL/GenBank/DDBJ whole genome shotgun (WGS) entry which is preliminary data.</text>
</comment>
<feature type="signal peptide" evidence="1">
    <location>
        <begin position="1"/>
        <end position="23"/>
    </location>
</feature>
<accession>A0A2W5L439</accession>